<accession>A0AA37I777</accession>
<evidence type="ECO:0008006" key="5">
    <source>
        <dbReference type="Google" id="ProtNLM"/>
    </source>
</evidence>
<dbReference type="CDD" id="cd00586">
    <property type="entry name" value="4HBT"/>
    <property type="match status" value="1"/>
</dbReference>
<dbReference type="PANTHER" id="PTHR31793">
    <property type="entry name" value="4-HYDROXYBENZOYL-COA THIOESTERASE FAMILY MEMBER"/>
    <property type="match status" value="1"/>
</dbReference>
<comment type="caution">
    <text evidence="3">The sequence shown here is derived from an EMBL/GenBank/DDBJ whole genome shotgun (WGS) entry which is preliminary data.</text>
</comment>
<dbReference type="Proteomes" id="UP000887097">
    <property type="component" value="Unassembled WGS sequence"/>
</dbReference>
<evidence type="ECO:0000256" key="2">
    <source>
        <dbReference type="ARBA" id="ARBA00022801"/>
    </source>
</evidence>
<organism evidence="3 4">
    <name type="scientific">Xylanibacter ruminicola</name>
    <name type="common">Prevotella ruminicola</name>
    <dbReference type="NCBI Taxonomy" id="839"/>
    <lineage>
        <taxon>Bacteria</taxon>
        <taxon>Pseudomonadati</taxon>
        <taxon>Bacteroidota</taxon>
        <taxon>Bacteroidia</taxon>
        <taxon>Bacteroidales</taxon>
        <taxon>Prevotellaceae</taxon>
        <taxon>Xylanibacter</taxon>
    </lineage>
</organism>
<dbReference type="GO" id="GO:0047617">
    <property type="term" value="F:fatty acyl-CoA hydrolase activity"/>
    <property type="evidence" value="ECO:0007669"/>
    <property type="project" value="TreeGrafter"/>
</dbReference>
<reference evidence="3" key="1">
    <citation type="submission" date="2021-08" db="EMBL/GenBank/DDBJ databases">
        <title>Prevotella lacticifex sp. nov., isolated from rumen of cow.</title>
        <authorList>
            <person name="Shinkai T."/>
            <person name="Ikeyama N."/>
            <person name="Kumagai M."/>
            <person name="Ohmori H."/>
            <person name="Sakamoto M."/>
            <person name="Ohkuma M."/>
            <person name="Mitsumori M."/>
        </authorList>
    </citation>
    <scope>NUCLEOTIDE SEQUENCE</scope>
    <source>
        <strain evidence="3">JCM 8259</strain>
    </source>
</reference>
<evidence type="ECO:0000313" key="3">
    <source>
        <dbReference type="EMBL" id="GJG33055.1"/>
    </source>
</evidence>
<dbReference type="SUPFAM" id="SSF54637">
    <property type="entry name" value="Thioesterase/thiol ester dehydrase-isomerase"/>
    <property type="match status" value="1"/>
</dbReference>
<dbReference type="PANTHER" id="PTHR31793:SF27">
    <property type="entry name" value="NOVEL THIOESTERASE SUPERFAMILY DOMAIN AND SAPOSIN A-TYPE DOMAIN CONTAINING PROTEIN (0610012H03RIK)"/>
    <property type="match status" value="1"/>
</dbReference>
<dbReference type="AlphaFoldDB" id="A0AA37I777"/>
<evidence type="ECO:0000313" key="4">
    <source>
        <dbReference type="Proteomes" id="UP000887097"/>
    </source>
</evidence>
<protein>
    <recommendedName>
        <fullName evidence="5">Acyl-CoA thioester hydrolase</fullName>
    </recommendedName>
</protein>
<evidence type="ECO:0000256" key="1">
    <source>
        <dbReference type="ARBA" id="ARBA00005953"/>
    </source>
</evidence>
<name>A0AA37I777_XYLRU</name>
<dbReference type="InterPro" id="IPR029069">
    <property type="entry name" value="HotDog_dom_sf"/>
</dbReference>
<gene>
    <name evidence="3" type="ORF">PRMUPPPA20_11640</name>
</gene>
<proteinExistence type="inferred from homology"/>
<dbReference type="Gene3D" id="3.10.129.10">
    <property type="entry name" value="Hotdog Thioesterase"/>
    <property type="match status" value="1"/>
</dbReference>
<dbReference type="Pfam" id="PF13279">
    <property type="entry name" value="4HBT_2"/>
    <property type="match status" value="1"/>
</dbReference>
<keyword evidence="2" id="KW-0378">Hydrolase</keyword>
<comment type="similarity">
    <text evidence="1">Belongs to the 4-hydroxybenzoyl-CoA thioesterase family.</text>
</comment>
<dbReference type="InterPro" id="IPR050563">
    <property type="entry name" value="4-hydroxybenzoyl-CoA_TE"/>
</dbReference>
<sequence>MMAQEVNNGYRHILPIQIRFNDVDKFGHVNNTVYFQFYDTAKTEYFATVCEDVDWERVAIVVAKIEADFVSQIKAGDHIAARTRTMKIGNKSFHLEQDIIDVDTLEVKCRCASVMVLYDLEHHQTMPFPEAWRQAIRQYDGLE</sequence>
<dbReference type="EMBL" id="BPTT01000001">
    <property type="protein sequence ID" value="GJG33055.1"/>
    <property type="molecule type" value="Genomic_DNA"/>
</dbReference>